<evidence type="ECO:0000313" key="3">
    <source>
        <dbReference type="Proteomes" id="UP000034175"/>
    </source>
</evidence>
<name>A0A0G1NYX6_9BACT</name>
<dbReference type="Proteomes" id="UP000034175">
    <property type="component" value="Unassembled WGS sequence"/>
</dbReference>
<dbReference type="SUPFAM" id="SSF54523">
    <property type="entry name" value="Pili subunits"/>
    <property type="match status" value="1"/>
</dbReference>
<keyword evidence="1" id="KW-0472">Membrane</keyword>
<dbReference type="InterPro" id="IPR012902">
    <property type="entry name" value="N_methyl_site"/>
</dbReference>
<dbReference type="PROSITE" id="PS00409">
    <property type="entry name" value="PROKAR_NTER_METHYL"/>
    <property type="match status" value="1"/>
</dbReference>
<keyword evidence="1" id="KW-1133">Transmembrane helix</keyword>
<accession>A0A0G1NYX6</accession>
<evidence type="ECO:0000256" key="1">
    <source>
        <dbReference type="SAM" id="Phobius"/>
    </source>
</evidence>
<dbReference type="Pfam" id="PF07963">
    <property type="entry name" value="N_methyl"/>
    <property type="match status" value="1"/>
</dbReference>
<evidence type="ECO:0000313" key="2">
    <source>
        <dbReference type="EMBL" id="KKU25889.1"/>
    </source>
</evidence>
<dbReference type="AlphaFoldDB" id="A0A0G1NYX6"/>
<protein>
    <recommendedName>
        <fullName evidence="4">Prepilin-type N-terminal cleavage/methylation domain-containing protein</fullName>
    </recommendedName>
</protein>
<evidence type="ECO:0008006" key="4">
    <source>
        <dbReference type="Google" id="ProtNLM"/>
    </source>
</evidence>
<dbReference type="NCBIfam" id="TIGR02532">
    <property type="entry name" value="IV_pilin_GFxxxE"/>
    <property type="match status" value="1"/>
</dbReference>
<comment type="caution">
    <text evidence="2">The sequence shown here is derived from an EMBL/GenBank/DDBJ whole genome shotgun (WGS) entry which is preliminary data.</text>
</comment>
<sequence length="150" mass="15625">MRGFTLIEILITLAIAGIVTLLVTGAFSSATGLKMLDKETALALSLLEQARNQTLSSKASSVYGVHFETAKTVLFVGPIYSASSNSNTVEPMNPLVQISAITLVGGGSDVVFKRLTGETDQSGTVTLALVASSTRQKTITIFATGLAQSN</sequence>
<feature type="transmembrane region" description="Helical" evidence="1">
    <location>
        <begin position="6"/>
        <end position="28"/>
    </location>
</feature>
<keyword evidence="1" id="KW-0812">Transmembrane</keyword>
<reference evidence="2 3" key="1">
    <citation type="journal article" date="2015" name="Nature">
        <title>rRNA introns, odd ribosomes, and small enigmatic genomes across a large radiation of phyla.</title>
        <authorList>
            <person name="Brown C.T."/>
            <person name="Hug L.A."/>
            <person name="Thomas B.C."/>
            <person name="Sharon I."/>
            <person name="Castelle C.J."/>
            <person name="Singh A."/>
            <person name="Wilkins M.J."/>
            <person name="Williams K.H."/>
            <person name="Banfield J.F."/>
        </authorList>
    </citation>
    <scope>NUCLEOTIDE SEQUENCE [LARGE SCALE GENOMIC DNA]</scope>
</reference>
<organism evidence="2 3">
    <name type="scientific">Candidatus Magasanikbacteria bacterium GW2011_GWA2_46_17</name>
    <dbReference type="NCBI Taxonomy" id="1619042"/>
    <lineage>
        <taxon>Bacteria</taxon>
        <taxon>Candidatus Magasanikiibacteriota</taxon>
    </lineage>
</organism>
<proteinExistence type="predicted"/>
<gene>
    <name evidence="2" type="ORF">UX39_C0016G0010</name>
</gene>
<dbReference type="EMBL" id="LCMA01000016">
    <property type="protein sequence ID" value="KKU25889.1"/>
    <property type="molecule type" value="Genomic_DNA"/>
</dbReference>
<dbReference type="InterPro" id="IPR045584">
    <property type="entry name" value="Pilin-like"/>
</dbReference>